<organism evidence="8 9">
    <name type="scientific">Pyrenophora tritici-repentis</name>
    <dbReference type="NCBI Taxonomy" id="45151"/>
    <lineage>
        <taxon>Eukaryota</taxon>
        <taxon>Fungi</taxon>
        <taxon>Dikarya</taxon>
        <taxon>Ascomycota</taxon>
        <taxon>Pezizomycotina</taxon>
        <taxon>Dothideomycetes</taxon>
        <taxon>Pleosporomycetidae</taxon>
        <taxon>Pleosporales</taxon>
        <taxon>Pleosporineae</taxon>
        <taxon>Pleosporaceae</taxon>
        <taxon>Pyrenophora</taxon>
    </lineage>
</organism>
<evidence type="ECO:0000256" key="3">
    <source>
        <dbReference type="ARBA" id="ARBA00022771"/>
    </source>
</evidence>
<keyword evidence="4" id="KW-0862">Zinc</keyword>
<name>A0A922STS1_9PLEO</name>
<keyword evidence="5" id="KW-0539">Nucleus</keyword>
<evidence type="ECO:0000256" key="6">
    <source>
        <dbReference type="SAM" id="MobiDB-lite"/>
    </source>
</evidence>
<sequence length="1505" mass="172670">MAKRRLPQTSARSKRTKVAAATNNVASTPEASPEPASKPASKPRPQRRSPRKTLAAASQANASPPIPTFELQFLESQAEAEIVAPTEGSRAGTVATTEAGEGGQDETNSALVENFDGIDWARLPDFIKPLARSKRPKSWIFQYGYRVVERHATSRIWFVCKYCHVHKTIDAGRGGLFNITQATTSAATHLSQPKPGHNLTKDGPKLAQRARGQLSLRQAFDAGLDVQQNTANAFGNFDVEGFRTATVMWLVNRNHPLSELTTPDFREMMRFANPEAEAALWVSNTSVSTFVMRLFRSIRPQVIDTLSGSVSKIHVSFDGWTTKGGKRGFFGVVAHFADAAGIIRDLPIDLPELAGAHTGEAIAKAISTTLSAYGITSDRLGYFVLDNATNNDTAIAALAREYEFESAHRRLRCSCHTLNLIGQAIIFGTNKDAYGNTQEQYNTEEQYMREWRKDGPIGVLVDVINYIKTPQQYELFRGYQRLANNNLPAEGRLKVLEPVKPVVTRWNSYYAAFERATKLQAAYNLYAEHHINRVILEDAHAAQRNNKRPDAPNWMRSTGLRAADWAVIAEYQDCLEPLKYATKRLEGRSKDGKYGAIYEVIPVFEYVLSKLEARARPFEHVDFNAHAEAPEDHLNVNLRAAWSKANDYYNKLDDSPAYYAAVCLHPYYKNYCDVAWADKADWLTSANASFQQLWAAYKPQRARQRYTTAPSSNNIDEAIIAILSRNNDREAPLDEFERWKTQEPQWTQEQYNADGNPVQYWIQLLPKYPHLAQFAIDIMTIPASSSDCERLFSELGDLLEPKRRALGSELLAALQLVRSWVRAGYKPYNCSEAKLSDEQLVGDYNILEWNTEFWIRNHLEQKHQIDPQSGIKRKGSVRKSIIDQQKDGAASSIFFWKESVEKFKELLIRWIVYCHIAFFQLENQYFRELLLFLNPALLNHLPKAAKTIRSWVMNAFISKKQQLREDLHHSRSRISISFDLWTSPNPYAILGVVAMWIDTTGMRRVTALGMRRIYGEHTGENLGSVVLELLEEYDISGDQIGYFMLDNASANDTAVEFILKDLCPWMKSKQRRHRRLRCLGHVINLCCQAFLMGRNCEKYLAKLEKHHQRGDYTKVEELWKKFGCLGRLHNLVRYIRLTPQRREEFATIIIGGDLSQFDGLELIQNNSTRWNSWFYSITRALNVRERLELFSARHVPGKGSVGIANFKLDGQHWFELEKIELALKDFYAATLLSEGKKTSLADWFSTLDCLLREISETKDHYHDIHTEDDNNFTWKYLQGCADAAWLKCVEYYNNQQLNWQNRFPEDTDLPPAYYAAQILDPYRKWGWFRQEWVLHGDEEKKRWFENAQLAVKHLWETEYKGRYPVEMLPPPARKERDPDPAFDRQREHKRIRIDAPVSTTDLYEQYISTDRLHNEEAGCNEAIAYWLSRYDSQRDLARFALDMFAISPMSDECERLFSSAKLTIVDRRGRLKADIIEACECLRAWYGKPQAEGNSDIEDSENEDD</sequence>
<keyword evidence="3" id="KW-0863">Zinc-finger</keyword>
<evidence type="ECO:0000256" key="5">
    <source>
        <dbReference type="ARBA" id="ARBA00023242"/>
    </source>
</evidence>
<feature type="domain" description="HAT C-terminal dimerisation" evidence="7">
    <location>
        <begin position="736"/>
        <end position="821"/>
    </location>
</feature>
<dbReference type="SUPFAM" id="SSF53098">
    <property type="entry name" value="Ribonuclease H-like"/>
    <property type="match status" value="2"/>
</dbReference>
<feature type="region of interest" description="Disordered" evidence="6">
    <location>
        <begin position="1366"/>
        <end position="1387"/>
    </location>
</feature>
<evidence type="ECO:0000313" key="9">
    <source>
        <dbReference type="Proteomes" id="UP000249757"/>
    </source>
</evidence>
<protein>
    <submittedName>
        <fullName evidence="8">Dimer-Tnp-hAT dimerization containing protein</fullName>
    </submittedName>
</protein>
<dbReference type="PANTHER" id="PTHR46481:SF10">
    <property type="entry name" value="ZINC FINGER BED DOMAIN-CONTAINING PROTEIN 39"/>
    <property type="match status" value="1"/>
</dbReference>
<feature type="compositionally biased region" description="Low complexity" evidence="6">
    <location>
        <begin position="26"/>
        <end position="40"/>
    </location>
</feature>
<evidence type="ECO:0000259" key="7">
    <source>
        <dbReference type="Pfam" id="PF05699"/>
    </source>
</evidence>
<keyword evidence="2" id="KW-0479">Metal-binding</keyword>
<feature type="region of interest" description="Disordered" evidence="6">
    <location>
        <begin position="1"/>
        <end position="64"/>
    </location>
</feature>
<dbReference type="Proteomes" id="UP000249757">
    <property type="component" value="Unassembled WGS sequence"/>
</dbReference>
<dbReference type="InterPro" id="IPR008906">
    <property type="entry name" value="HATC_C_dom"/>
</dbReference>
<dbReference type="EMBL" id="NRDI02000025">
    <property type="protein sequence ID" value="KAI1508570.1"/>
    <property type="molecule type" value="Genomic_DNA"/>
</dbReference>
<feature type="compositionally biased region" description="Basic and acidic residues" evidence="6">
    <location>
        <begin position="1372"/>
        <end position="1386"/>
    </location>
</feature>
<evidence type="ECO:0000256" key="4">
    <source>
        <dbReference type="ARBA" id="ARBA00022833"/>
    </source>
</evidence>
<gene>
    <name evidence="8" type="ORF">Ptr86124_012522</name>
</gene>
<evidence type="ECO:0000256" key="1">
    <source>
        <dbReference type="ARBA" id="ARBA00004123"/>
    </source>
</evidence>
<comment type="subcellular location">
    <subcellularLocation>
        <location evidence="1">Nucleus</location>
    </subcellularLocation>
</comment>
<dbReference type="GO" id="GO:0005634">
    <property type="term" value="C:nucleus"/>
    <property type="evidence" value="ECO:0007669"/>
    <property type="project" value="UniProtKB-SubCell"/>
</dbReference>
<evidence type="ECO:0000256" key="2">
    <source>
        <dbReference type="ARBA" id="ARBA00022723"/>
    </source>
</evidence>
<accession>A0A922STS1</accession>
<dbReference type="InterPro" id="IPR052035">
    <property type="entry name" value="ZnF_BED_domain_contain"/>
</dbReference>
<dbReference type="PANTHER" id="PTHR46481">
    <property type="entry name" value="ZINC FINGER BED DOMAIN-CONTAINING PROTEIN 4"/>
    <property type="match status" value="1"/>
</dbReference>
<dbReference type="GO" id="GO:0008270">
    <property type="term" value="F:zinc ion binding"/>
    <property type="evidence" value="ECO:0007669"/>
    <property type="project" value="UniProtKB-KW"/>
</dbReference>
<feature type="compositionally biased region" description="Basic residues" evidence="6">
    <location>
        <begin position="1"/>
        <end position="17"/>
    </location>
</feature>
<comment type="caution">
    <text evidence="8">The sequence shown here is derived from an EMBL/GenBank/DDBJ whole genome shotgun (WGS) entry which is preliminary data.</text>
</comment>
<feature type="domain" description="HAT C-terminal dimerisation" evidence="7">
    <location>
        <begin position="1403"/>
        <end position="1486"/>
    </location>
</feature>
<keyword evidence="9" id="KW-1185">Reference proteome</keyword>
<dbReference type="GO" id="GO:0046983">
    <property type="term" value="F:protein dimerization activity"/>
    <property type="evidence" value="ECO:0007669"/>
    <property type="project" value="InterPro"/>
</dbReference>
<dbReference type="InterPro" id="IPR012337">
    <property type="entry name" value="RNaseH-like_sf"/>
</dbReference>
<evidence type="ECO:0000313" key="8">
    <source>
        <dbReference type="EMBL" id="KAI1508570.1"/>
    </source>
</evidence>
<feature type="region of interest" description="Disordered" evidence="6">
    <location>
        <begin position="84"/>
        <end position="107"/>
    </location>
</feature>
<dbReference type="Pfam" id="PF05699">
    <property type="entry name" value="Dimer_Tnp_hAT"/>
    <property type="match status" value="2"/>
</dbReference>
<reference evidence="9" key="1">
    <citation type="journal article" date="2022" name="Microb. Genom.">
        <title>A global pangenome for the wheat fungal pathogen Pyrenophora tritici-repentis and prediction of effector protein structural homology.</title>
        <authorList>
            <person name="Moolhuijzen P.M."/>
            <person name="See P.T."/>
            <person name="Shi G."/>
            <person name="Powell H.R."/>
            <person name="Cockram J."/>
            <person name="Jorgensen L.N."/>
            <person name="Benslimane H."/>
            <person name="Strelkov S.E."/>
            <person name="Turner J."/>
            <person name="Liu Z."/>
            <person name="Moffat C.S."/>
        </authorList>
    </citation>
    <scope>NUCLEOTIDE SEQUENCE [LARGE SCALE GENOMIC DNA]</scope>
</reference>
<proteinExistence type="predicted"/>